<evidence type="ECO:0000256" key="6">
    <source>
        <dbReference type="ARBA" id="ARBA00023136"/>
    </source>
</evidence>
<keyword evidence="6 7" id="KW-0472">Membrane</keyword>
<feature type="domain" description="ABC transmembrane type-1" evidence="8">
    <location>
        <begin position="68"/>
        <end position="258"/>
    </location>
</feature>
<feature type="transmembrane region" description="Helical" evidence="7">
    <location>
        <begin position="12"/>
        <end position="35"/>
    </location>
</feature>
<name>A0A3P5X8I1_9BACL</name>
<evidence type="ECO:0000313" key="9">
    <source>
        <dbReference type="EMBL" id="VDC24697.1"/>
    </source>
</evidence>
<evidence type="ECO:0000256" key="2">
    <source>
        <dbReference type="ARBA" id="ARBA00022448"/>
    </source>
</evidence>
<dbReference type="SUPFAM" id="SSF161098">
    <property type="entry name" value="MetI-like"/>
    <property type="match status" value="1"/>
</dbReference>
<feature type="transmembrane region" description="Helical" evidence="7">
    <location>
        <begin position="72"/>
        <end position="96"/>
    </location>
</feature>
<comment type="similarity">
    <text evidence="7">Belongs to the binding-protein-dependent transport system permease family.</text>
</comment>
<dbReference type="Gene3D" id="1.10.3720.10">
    <property type="entry name" value="MetI-like"/>
    <property type="match status" value="1"/>
</dbReference>
<evidence type="ECO:0000256" key="7">
    <source>
        <dbReference type="RuleBase" id="RU363032"/>
    </source>
</evidence>
<evidence type="ECO:0000256" key="5">
    <source>
        <dbReference type="ARBA" id="ARBA00022989"/>
    </source>
</evidence>
<dbReference type="GO" id="GO:0005886">
    <property type="term" value="C:plasma membrane"/>
    <property type="evidence" value="ECO:0007669"/>
    <property type="project" value="UniProtKB-SubCell"/>
</dbReference>
<accession>A0A3P5X8I1</accession>
<dbReference type="RefSeq" id="WP_415579411.1">
    <property type="nucleotide sequence ID" value="NZ_CBCRXF010000018.1"/>
</dbReference>
<evidence type="ECO:0000259" key="8">
    <source>
        <dbReference type="PROSITE" id="PS50928"/>
    </source>
</evidence>
<dbReference type="PROSITE" id="PS50928">
    <property type="entry name" value="ABC_TM1"/>
    <property type="match status" value="1"/>
</dbReference>
<dbReference type="EMBL" id="UXAV01000031">
    <property type="protein sequence ID" value="VDC24697.1"/>
    <property type="molecule type" value="Genomic_DNA"/>
</dbReference>
<feature type="transmembrane region" description="Helical" evidence="7">
    <location>
        <begin position="178"/>
        <end position="200"/>
    </location>
</feature>
<evidence type="ECO:0000256" key="3">
    <source>
        <dbReference type="ARBA" id="ARBA00022475"/>
    </source>
</evidence>
<dbReference type="Pfam" id="PF00528">
    <property type="entry name" value="BPD_transp_1"/>
    <property type="match status" value="1"/>
</dbReference>
<evidence type="ECO:0000256" key="4">
    <source>
        <dbReference type="ARBA" id="ARBA00022692"/>
    </source>
</evidence>
<feature type="transmembrane region" description="Helical" evidence="7">
    <location>
        <begin position="103"/>
        <end position="127"/>
    </location>
</feature>
<comment type="subcellular location">
    <subcellularLocation>
        <location evidence="1 7">Cell membrane</location>
        <topology evidence="1 7">Multi-pass membrane protein</topology>
    </subcellularLocation>
</comment>
<feature type="transmembrane region" description="Helical" evidence="7">
    <location>
        <begin position="237"/>
        <end position="257"/>
    </location>
</feature>
<protein>
    <submittedName>
        <fullName evidence="9">Lactose transport system permease protein LacG</fullName>
    </submittedName>
</protein>
<keyword evidence="3" id="KW-1003">Cell membrane</keyword>
<dbReference type="PANTHER" id="PTHR43744">
    <property type="entry name" value="ABC TRANSPORTER PERMEASE PROTEIN MG189-RELATED-RELATED"/>
    <property type="match status" value="1"/>
</dbReference>
<feature type="transmembrane region" description="Helical" evidence="7">
    <location>
        <begin position="139"/>
        <end position="157"/>
    </location>
</feature>
<evidence type="ECO:0000313" key="10">
    <source>
        <dbReference type="Proteomes" id="UP000270468"/>
    </source>
</evidence>
<sequence length="272" mass="31101">MTISLPKKIWIYFLLTVTSLLVFFPVLYAFMISFMTGPEILQGKFFPQSFSLDNYFKVFDRLPLVKYLVNSFVVSVGVMFGQLLVCSLAAYAFVFMPFKGRDFIFFVFISTMMIPWEATMIPNFFTIQKLDWLNTYQGLTIPFFALAFGTFLLRQHFKTIPKELHEASQIAGLSRFAFFWRVILPVSKTSLVTLGAYGFLTTWNMYLWPLLITTNSSVRTVQIGLKQLQSQEMSTDWGVVMAGVIVVIIPTLLLLFLGQKQLQKGLSQGALK</sequence>
<keyword evidence="2 7" id="KW-0813">Transport</keyword>
<keyword evidence="4 7" id="KW-0812">Transmembrane</keyword>
<keyword evidence="10" id="KW-1185">Reference proteome</keyword>
<organism evidence="9 10">
    <name type="scientific">Filibacter tadaridae</name>
    <dbReference type="NCBI Taxonomy" id="2483811"/>
    <lineage>
        <taxon>Bacteria</taxon>
        <taxon>Bacillati</taxon>
        <taxon>Bacillota</taxon>
        <taxon>Bacilli</taxon>
        <taxon>Bacillales</taxon>
        <taxon>Caryophanaceae</taxon>
        <taxon>Filibacter</taxon>
    </lineage>
</organism>
<evidence type="ECO:0000256" key="1">
    <source>
        <dbReference type="ARBA" id="ARBA00004651"/>
    </source>
</evidence>
<keyword evidence="5 7" id="KW-1133">Transmembrane helix</keyword>
<dbReference type="InterPro" id="IPR000515">
    <property type="entry name" value="MetI-like"/>
</dbReference>
<proteinExistence type="inferred from homology"/>
<dbReference type="GO" id="GO:0055085">
    <property type="term" value="P:transmembrane transport"/>
    <property type="evidence" value="ECO:0007669"/>
    <property type="project" value="InterPro"/>
</dbReference>
<dbReference type="CDD" id="cd06261">
    <property type="entry name" value="TM_PBP2"/>
    <property type="match status" value="1"/>
</dbReference>
<dbReference type="InterPro" id="IPR035906">
    <property type="entry name" value="MetI-like_sf"/>
</dbReference>
<dbReference type="AlphaFoldDB" id="A0A3P5X8I1"/>
<dbReference type="PANTHER" id="PTHR43744:SF8">
    <property type="entry name" value="SN-GLYCEROL-3-PHOSPHATE TRANSPORT SYSTEM PERMEASE PROTEIN UGPE"/>
    <property type="match status" value="1"/>
</dbReference>
<gene>
    <name evidence="9" type="primary">lacG</name>
    <name evidence="9" type="ORF">FILTAD_01071</name>
</gene>
<reference evidence="9 10" key="1">
    <citation type="submission" date="2018-11" db="EMBL/GenBank/DDBJ databases">
        <authorList>
            <person name="Criscuolo A."/>
        </authorList>
    </citation>
    <scope>NUCLEOTIDE SEQUENCE [LARGE SCALE GENOMIC DNA]</scope>
    <source>
        <strain evidence="9">ATB-66</strain>
    </source>
</reference>
<dbReference type="Proteomes" id="UP000270468">
    <property type="component" value="Unassembled WGS sequence"/>
</dbReference>